<reference evidence="2 3" key="1">
    <citation type="submission" date="2019-10" db="EMBL/GenBank/DDBJ databases">
        <title>Cognatihalovulum marinum gen. nov. sp. nov., a new member of the family Rhodobacteraceae isolated from deep seawater of the Northwest Indian Ocean.</title>
        <authorList>
            <person name="Ruan C."/>
            <person name="Wang J."/>
            <person name="Zheng X."/>
            <person name="Song L."/>
            <person name="Zhu Y."/>
            <person name="Huang Y."/>
            <person name="Lu Z."/>
            <person name="Du W."/>
            <person name="Huang L."/>
            <person name="Dai X."/>
        </authorList>
    </citation>
    <scope>NUCLEOTIDE SEQUENCE [LARGE SCALE GENOMIC DNA]</scope>
    <source>
        <strain evidence="2 3">2CG4</strain>
    </source>
</reference>
<protein>
    <submittedName>
        <fullName evidence="2">Uncharacterized protein</fullName>
    </submittedName>
</protein>
<evidence type="ECO:0000313" key="2">
    <source>
        <dbReference type="EMBL" id="MSU89175.1"/>
    </source>
</evidence>
<dbReference type="AlphaFoldDB" id="A0A6L5YZA7"/>
<dbReference type="Proteomes" id="UP000474957">
    <property type="component" value="Unassembled WGS sequence"/>
</dbReference>
<feature type="region of interest" description="Disordered" evidence="1">
    <location>
        <begin position="71"/>
        <end position="97"/>
    </location>
</feature>
<sequence>MAGGPGRRRALGCGFADRRAGVEGRSGEELGDMIVPQLTTMQGLKSAAQTPETDVAALSSCAGPAGRAARVGVADRRGGPLPWRMPRRPGREWSVVP</sequence>
<proteinExistence type="predicted"/>
<keyword evidence="3" id="KW-1185">Reference proteome</keyword>
<gene>
    <name evidence="2" type="ORF">GE300_06005</name>
</gene>
<organism evidence="2 3">
    <name type="scientific">Halovulum marinum</name>
    <dbReference type="NCBI Taxonomy" id="2662447"/>
    <lineage>
        <taxon>Bacteria</taxon>
        <taxon>Pseudomonadati</taxon>
        <taxon>Pseudomonadota</taxon>
        <taxon>Alphaproteobacteria</taxon>
        <taxon>Rhodobacterales</taxon>
        <taxon>Paracoccaceae</taxon>
        <taxon>Halovulum</taxon>
    </lineage>
</organism>
<evidence type="ECO:0000313" key="3">
    <source>
        <dbReference type="Proteomes" id="UP000474957"/>
    </source>
</evidence>
<dbReference type="EMBL" id="WIND01000003">
    <property type="protein sequence ID" value="MSU89175.1"/>
    <property type="molecule type" value="Genomic_DNA"/>
</dbReference>
<evidence type="ECO:0000256" key="1">
    <source>
        <dbReference type="SAM" id="MobiDB-lite"/>
    </source>
</evidence>
<accession>A0A6L5YZA7</accession>
<name>A0A6L5YZA7_9RHOB</name>
<comment type="caution">
    <text evidence="2">The sequence shown here is derived from an EMBL/GenBank/DDBJ whole genome shotgun (WGS) entry which is preliminary data.</text>
</comment>